<proteinExistence type="predicted"/>
<gene>
    <name evidence="1" type="ORF">STSP2_01319</name>
</gene>
<dbReference type="STRING" id="1936003.STSP2_01319"/>
<evidence type="ECO:0000313" key="2">
    <source>
        <dbReference type="Proteomes" id="UP000189674"/>
    </source>
</evidence>
<name>A0A1U9NKA0_9BACT</name>
<dbReference type="KEGG" id="alus:STSP2_01319"/>
<dbReference type="AlphaFoldDB" id="A0A1U9NKA0"/>
<dbReference type="Proteomes" id="UP000189674">
    <property type="component" value="Chromosome"/>
</dbReference>
<protein>
    <submittedName>
        <fullName evidence="1">Uncharacterized protein</fullName>
    </submittedName>
</protein>
<sequence length="35" mass="3508">MLNAEVLIAAVAIWVVGIVWGCSCGDNAASGNSES</sequence>
<organism evidence="1 2">
    <name type="scientific">Anaerohalosphaera lusitana</name>
    <dbReference type="NCBI Taxonomy" id="1936003"/>
    <lineage>
        <taxon>Bacteria</taxon>
        <taxon>Pseudomonadati</taxon>
        <taxon>Planctomycetota</taxon>
        <taxon>Phycisphaerae</taxon>
        <taxon>Sedimentisphaerales</taxon>
        <taxon>Anaerohalosphaeraceae</taxon>
        <taxon>Anaerohalosphaera</taxon>
    </lineage>
</organism>
<dbReference type="EMBL" id="CP019791">
    <property type="protein sequence ID" value="AQT68164.1"/>
    <property type="molecule type" value="Genomic_DNA"/>
</dbReference>
<reference evidence="2" key="1">
    <citation type="submission" date="2017-02" db="EMBL/GenBank/DDBJ databases">
        <title>Comparative genomics and description of representatives of a novel lineage of planctomycetes thriving in anoxic sediments.</title>
        <authorList>
            <person name="Spring S."/>
            <person name="Bunk B."/>
            <person name="Sproer C."/>
        </authorList>
    </citation>
    <scope>NUCLEOTIDE SEQUENCE [LARGE SCALE GENOMIC DNA]</scope>
    <source>
        <strain evidence="2">ST-NAGAB-D1</strain>
    </source>
</reference>
<accession>A0A1U9NKA0</accession>
<keyword evidence="2" id="KW-1185">Reference proteome</keyword>
<evidence type="ECO:0000313" key="1">
    <source>
        <dbReference type="EMBL" id="AQT68164.1"/>
    </source>
</evidence>